<evidence type="ECO:0000313" key="2">
    <source>
        <dbReference type="Proteomes" id="UP001642483"/>
    </source>
</evidence>
<proteinExistence type="predicted"/>
<sequence length="489" mass="57432">MHLVRCFKSHHATGLQVLKCIKQVTTYIPIEIKNIHAKCFSRYCDDSKSKQKLFTYLPGTCLVLKDDDPTEKLSTLNDLDYMSYLKRNVIASSVYDQKLNGMRNRIAECKNEIVIISNREHKLEEWSNLIDQLRTSFFQYSLSSRLVFIMSFLLPDQIKAEKHRLHENWHRSSLIQSLVEFILSDQQAFDKSQSALSVYLRRCSDQDDYDHVTALHRKLRNRMTLYGRNLHSALWRSACNSSNSANAYYLFKMYRACFKHGILHMKDYLSMNAKFLGINAFRNADPETGIRVLLSQRKSTGSLYDNLLEKFLHFFRYSIEENLWNTNRDIVHSYFNFLYMNYLPLSSVEQAESIATWFTQIKSEKWIARWFGSSEIKNCCCPICKKSLMTSKLTAQEFEHLKSVLLGAFIQQISSEIHQDFLNEHFRTAKGNEELYKFIAAREFSKFLEFLLDKGPFDLMVDGLNLLHQLSGHSRRFQGKHKFKKSFIK</sequence>
<accession>A0ABP0GE92</accession>
<gene>
    <name evidence="1" type="ORF">CVLEPA_LOCUS22732</name>
</gene>
<reference evidence="1 2" key="1">
    <citation type="submission" date="2024-02" db="EMBL/GenBank/DDBJ databases">
        <authorList>
            <person name="Daric V."/>
            <person name="Darras S."/>
        </authorList>
    </citation>
    <scope>NUCLEOTIDE SEQUENCE [LARGE SCALE GENOMIC DNA]</scope>
</reference>
<dbReference type="EMBL" id="CAWYQH010000112">
    <property type="protein sequence ID" value="CAK8690095.1"/>
    <property type="molecule type" value="Genomic_DNA"/>
</dbReference>
<protein>
    <submittedName>
        <fullName evidence="1">Uncharacterized protein</fullName>
    </submittedName>
</protein>
<organism evidence="1 2">
    <name type="scientific">Clavelina lepadiformis</name>
    <name type="common">Light-bulb sea squirt</name>
    <name type="synonym">Ascidia lepadiformis</name>
    <dbReference type="NCBI Taxonomy" id="159417"/>
    <lineage>
        <taxon>Eukaryota</taxon>
        <taxon>Metazoa</taxon>
        <taxon>Chordata</taxon>
        <taxon>Tunicata</taxon>
        <taxon>Ascidiacea</taxon>
        <taxon>Aplousobranchia</taxon>
        <taxon>Clavelinidae</taxon>
        <taxon>Clavelina</taxon>
    </lineage>
</organism>
<evidence type="ECO:0000313" key="1">
    <source>
        <dbReference type="EMBL" id="CAK8690095.1"/>
    </source>
</evidence>
<keyword evidence="2" id="KW-1185">Reference proteome</keyword>
<feature type="non-terminal residue" evidence="1">
    <location>
        <position position="489"/>
    </location>
</feature>
<dbReference type="Proteomes" id="UP001642483">
    <property type="component" value="Unassembled WGS sequence"/>
</dbReference>
<name>A0ABP0GE92_CLALP</name>
<comment type="caution">
    <text evidence="1">The sequence shown here is derived from an EMBL/GenBank/DDBJ whole genome shotgun (WGS) entry which is preliminary data.</text>
</comment>